<dbReference type="EMBL" id="CP093442">
    <property type="protein sequence ID" value="UOF00270.1"/>
    <property type="molecule type" value="Genomic_DNA"/>
</dbReference>
<feature type="chain" id="PRO_5045582446" evidence="1">
    <location>
        <begin position="20"/>
        <end position="220"/>
    </location>
</feature>
<keyword evidence="1" id="KW-0732">Signal</keyword>
<reference evidence="2" key="1">
    <citation type="submission" date="2022-03" db="EMBL/GenBank/DDBJ databases">
        <title>Genome Identification and Characterization of new species Bdellovibrio reynosense LBG001 sp. nov. from a Mexico soil sample.</title>
        <authorList>
            <person name="Camilli A."/>
            <person name="Ajao Y."/>
            <person name="Guo X."/>
        </authorList>
    </citation>
    <scope>NUCLEOTIDE SEQUENCE</scope>
    <source>
        <strain evidence="2">LBG001</strain>
    </source>
</reference>
<name>A0ABY4C5W0_9BACT</name>
<gene>
    <name evidence="2" type="ORF">MNR06_11215</name>
</gene>
<evidence type="ECO:0000313" key="2">
    <source>
        <dbReference type="EMBL" id="UOF00270.1"/>
    </source>
</evidence>
<evidence type="ECO:0000313" key="3">
    <source>
        <dbReference type="Proteomes" id="UP000830116"/>
    </source>
</evidence>
<proteinExistence type="predicted"/>
<dbReference type="RefSeq" id="WP_243536059.1">
    <property type="nucleotide sequence ID" value="NZ_CP093442.1"/>
</dbReference>
<evidence type="ECO:0000256" key="1">
    <source>
        <dbReference type="SAM" id="SignalP"/>
    </source>
</evidence>
<feature type="signal peptide" evidence="1">
    <location>
        <begin position="1"/>
        <end position="19"/>
    </location>
</feature>
<sequence length="220" mass="24201">MKKAFVFGAIFLASSIGMAAPVKTSRELLKDYTKQIKEFMYKGGTAKSLESSSAAHKEIIKQINIPGKSFDLEKSLSNSGSASRIESMMTVLAAKKLSTEIIKTDAVEGKSMLESADATAKLIANNYLRDANKPSELGTNLELVTKTLDKMENELPAKILVDFSVTERAAYVKIIEKYDLLNNSPGAKRAEDNFVQAIMEVKKVDRTKALELVKKLKECV</sequence>
<keyword evidence="3" id="KW-1185">Reference proteome</keyword>
<dbReference type="Proteomes" id="UP000830116">
    <property type="component" value="Chromosome"/>
</dbReference>
<protein>
    <submittedName>
        <fullName evidence="2">Uncharacterized protein</fullName>
    </submittedName>
</protein>
<accession>A0ABY4C5W0</accession>
<organism evidence="2 3">
    <name type="scientific">Bdellovibrio reynosensis</name>
    <dbReference type="NCBI Taxonomy" id="2835041"/>
    <lineage>
        <taxon>Bacteria</taxon>
        <taxon>Pseudomonadati</taxon>
        <taxon>Bdellovibrionota</taxon>
        <taxon>Bdellovibrionia</taxon>
        <taxon>Bdellovibrionales</taxon>
        <taxon>Pseudobdellovibrionaceae</taxon>
        <taxon>Bdellovibrio</taxon>
    </lineage>
</organism>